<reference evidence="3" key="1">
    <citation type="journal article" date="2021" name="Syst. Appl. Microbiol.">
        <title>Roseomonas hellenica sp. nov., isolated from roots of wild-growing Alkanna tinctoria.</title>
        <authorList>
            <person name="Rat A."/>
            <person name="Naranjo H.D."/>
            <person name="Lebbe L."/>
            <person name="Cnockaert M."/>
            <person name="Krigas N."/>
            <person name="Grigoriadou K."/>
            <person name="Maloupa E."/>
            <person name="Willems A."/>
        </authorList>
    </citation>
    <scope>NUCLEOTIDE SEQUENCE [LARGE SCALE GENOMIC DNA]</scope>
    <source>
        <strain evidence="3">LMG 31159</strain>
    </source>
</reference>
<feature type="region of interest" description="Disordered" evidence="1">
    <location>
        <begin position="44"/>
        <end position="88"/>
    </location>
</feature>
<evidence type="ECO:0000256" key="1">
    <source>
        <dbReference type="SAM" id="MobiDB-lite"/>
    </source>
</evidence>
<feature type="compositionally biased region" description="Low complexity" evidence="1">
    <location>
        <begin position="49"/>
        <end position="67"/>
    </location>
</feature>
<accession>A0ABS5EER8</accession>
<dbReference type="RefSeq" id="WP_211867533.1">
    <property type="nucleotide sequence ID" value="NZ_JAAEDI010000006.1"/>
</dbReference>
<protein>
    <submittedName>
        <fullName evidence="2">Uncharacterized protein</fullName>
    </submittedName>
</protein>
<evidence type="ECO:0000313" key="2">
    <source>
        <dbReference type="EMBL" id="MBR0649517.1"/>
    </source>
</evidence>
<gene>
    <name evidence="2" type="ORF">GXW78_07590</name>
</gene>
<dbReference type="Proteomes" id="UP000698752">
    <property type="component" value="Unassembled WGS sequence"/>
</dbReference>
<name>A0ABS5EER8_9PROT</name>
<organism evidence="2 3">
    <name type="scientific">Neoroseomonas terrae</name>
    <dbReference type="NCBI Taxonomy" id="424799"/>
    <lineage>
        <taxon>Bacteria</taxon>
        <taxon>Pseudomonadati</taxon>
        <taxon>Pseudomonadota</taxon>
        <taxon>Alphaproteobacteria</taxon>
        <taxon>Acetobacterales</taxon>
        <taxon>Acetobacteraceae</taxon>
        <taxon>Neoroseomonas</taxon>
    </lineage>
</organism>
<keyword evidence="3" id="KW-1185">Reference proteome</keyword>
<dbReference type="EMBL" id="JAAEDI010000006">
    <property type="protein sequence ID" value="MBR0649517.1"/>
    <property type="molecule type" value="Genomic_DNA"/>
</dbReference>
<comment type="caution">
    <text evidence="2">The sequence shown here is derived from an EMBL/GenBank/DDBJ whole genome shotgun (WGS) entry which is preliminary data.</text>
</comment>
<sequence>MRARVKIGTVVVGGEPHGPGAIVEIADDEAPALVLAGIVEDTAEAPAEGGVDTLDGSSSDTLDGADSVEGGEVDTVRGSGSGSSRSRR</sequence>
<evidence type="ECO:0000313" key="3">
    <source>
        <dbReference type="Proteomes" id="UP000698752"/>
    </source>
</evidence>
<proteinExistence type="predicted"/>